<dbReference type="PROSITE" id="PS51779">
    <property type="entry name" value="POTRA"/>
    <property type="match status" value="1"/>
</dbReference>
<evidence type="ECO:0000259" key="4">
    <source>
        <dbReference type="PROSITE" id="PS51779"/>
    </source>
</evidence>
<sequence length="477" mass="56178">MGNKYQITAILLFCCIVSLAQTSDTDTLQPYNNSDRYIDKAQPTPFVVGTIYIEGNRRTKSYIVERELPFKSGDSIYLPDLVKGFEIARRQLFNTGLFNEVVVSLKSFRGYTVDVNIELKERWYIFPLPYVKPVDRNLVEWGKQGYSTDRLNYGFKFTWYNFTGRNDKLRLWLITGYTKQLQFQYDQPYADKTLKHGYRIGFTYASNKEINYSTIDNQQQFIDSLKESAQRYNGYVDYTYRPGLRTFHAFRLSYTKQIIDSQVLHLNPKYFGPQTTSIEYPEISYTVNYVNVDYIHFPLTGIQASGSLLKRGFHADNNMWEFSGKFFRGWRIGKKFYFGWQANAVVRLPFDQPYINQRLFGYGDLYLRGLERYVVDGVAAGLTRQTFRHELFRFSIPTFIKSKTHDRIPFRIYARTFGDMGYAYNKNLKDNSLVNKMLYTGGFGVDIVTFYDFIFRFDYSFNQLGQKGLFLHIKNEF</sequence>
<feature type="signal peptide" evidence="3">
    <location>
        <begin position="1"/>
        <end position="20"/>
    </location>
</feature>
<evidence type="ECO:0000313" key="6">
    <source>
        <dbReference type="Proteomes" id="UP000293874"/>
    </source>
</evidence>
<keyword evidence="6" id="KW-1185">Reference proteome</keyword>
<proteinExistence type="predicted"/>
<dbReference type="EMBL" id="SGXA01000002">
    <property type="protein sequence ID" value="RZS72051.1"/>
    <property type="molecule type" value="Genomic_DNA"/>
</dbReference>
<dbReference type="Proteomes" id="UP000293874">
    <property type="component" value="Unassembled WGS sequence"/>
</dbReference>
<gene>
    <name evidence="5" type="ORF">EV199_3966</name>
</gene>
<name>A0A4V2F115_9BACT</name>
<keyword evidence="2" id="KW-0472">Membrane</keyword>
<dbReference type="RefSeq" id="WP_158643789.1">
    <property type="nucleotide sequence ID" value="NZ_CP042431.1"/>
</dbReference>
<dbReference type="Gene3D" id="3.10.20.310">
    <property type="entry name" value="membrane protein fhac"/>
    <property type="match status" value="1"/>
</dbReference>
<dbReference type="OrthoDB" id="9768717at2"/>
<dbReference type="InterPro" id="IPR034746">
    <property type="entry name" value="POTRA"/>
</dbReference>
<feature type="chain" id="PRO_5020946972" evidence="3">
    <location>
        <begin position="21"/>
        <end position="477"/>
    </location>
</feature>
<evidence type="ECO:0000256" key="1">
    <source>
        <dbReference type="ARBA" id="ARBA00004370"/>
    </source>
</evidence>
<keyword evidence="3" id="KW-0732">Signal</keyword>
<feature type="domain" description="POTRA" evidence="4">
    <location>
        <begin position="46"/>
        <end position="122"/>
    </location>
</feature>
<dbReference type="Gene3D" id="2.40.160.50">
    <property type="entry name" value="membrane protein fhac: a member of the omp85/tpsb transporter family"/>
    <property type="match status" value="1"/>
</dbReference>
<comment type="caution">
    <text evidence="5">The sequence shown here is derived from an EMBL/GenBank/DDBJ whole genome shotgun (WGS) entry which is preliminary data.</text>
</comment>
<protein>
    <submittedName>
        <fullName evidence="5">Surface antigen-like variable number repeat protein</fullName>
    </submittedName>
</protein>
<evidence type="ECO:0000313" key="5">
    <source>
        <dbReference type="EMBL" id="RZS72051.1"/>
    </source>
</evidence>
<dbReference type="AlphaFoldDB" id="A0A4V2F115"/>
<dbReference type="InterPro" id="IPR010827">
    <property type="entry name" value="BamA/TamA_POTRA"/>
</dbReference>
<accession>A0A4V2F115</accession>
<dbReference type="GO" id="GO:0019867">
    <property type="term" value="C:outer membrane"/>
    <property type="evidence" value="ECO:0007669"/>
    <property type="project" value="InterPro"/>
</dbReference>
<evidence type="ECO:0000256" key="2">
    <source>
        <dbReference type="ARBA" id="ARBA00023136"/>
    </source>
</evidence>
<comment type="subcellular location">
    <subcellularLocation>
        <location evidence="1">Membrane</location>
    </subcellularLocation>
</comment>
<reference evidence="5 6" key="1">
    <citation type="submission" date="2019-02" db="EMBL/GenBank/DDBJ databases">
        <title>Genomic Encyclopedia of Type Strains, Phase IV (KMG-IV): sequencing the most valuable type-strain genomes for metagenomic binning, comparative biology and taxonomic classification.</title>
        <authorList>
            <person name="Goeker M."/>
        </authorList>
    </citation>
    <scope>NUCLEOTIDE SEQUENCE [LARGE SCALE GENOMIC DNA]</scope>
    <source>
        <strain evidence="5 6">DSM 18116</strain>
    </source>
</reference>
<evidence type="ECO:0000256" key="3">
    <source>
        <dbReference type="SAM" id="SignalP"/>
    </source>
</evidence>
<organism evidence="5 6">
    <name type="scientific">Pseudobacter ginsenosidimutans</name>
    <dbReference type="NCBI Taxonomy" id="661488"/>
    <lineage>
        <taxon>Bacteria</taxon>
        <taxon>Pseudomonadati</taxon>
        <taxon>Bacteroidota</taxon>
        <taxon>Chitinophagia</taxon>
        <taxon>Chitinophagales</taxon>
        <taxon>Chitinophagaceae</taxon>
        <taxon>Pseudobacter</taxon>
    </lineage>
</organism>
<dbReference type="Pfam" id="PF07244">
    <property type="entry name" value="POTRA"/>
    <property type="match status" value="1"/>
</dbReference>